<dbReference type="SUPFAM" id="SSF50475">
    <property type="entry name" value="FMN-binding split barrel"/>
    <property type="match status" value="1"/>
</dbReference>
<dbReference type="EMBL" id="JAGQDG010000008">
    <property type="protein sequence ID" value="MBQ0937389.1"/>
    <property type="molecule type" value="Genomic_DNA"/>
</dbReference>
<dbReference type="Proteomes" id="UP000672097">
    <property type="component" value="Unassembled WGS sequence"/>
</dbReference>
<comment type="caution">
    <text evidence="2">The sequence shown here is derived from an EMBL/GenBank/DDBJ whole genome shotgun (WGS) entry which is preliminary data.</text>
</comment>
<dbReference type="PANTHER" id="PTHR42815:SF2">
    <property type="entry name" value="FAD-BINDING, PUTATIVE (AFU_ORTHOLOGUE AFUA_6G07600)-RELATED"/>
    <property type="match status" value="1"/>
</dbReference>
<dbReference type="InterPro" id="IPR024029">
    <property type="entry name" value="Pyridox_Oxase_FMN-dep"/>
</dbReference>
<dbReference type="Gene3D" id="2.30.110.10">
    <property type="entry name" value="Electron Transport, Fmn-binding Protein, Chain A"/>
    <property type="match status" value="1"/>
</dbReference>
<dbReference type="InterPro" id="IPR012349">
    <property type="entry name" value="Split_barrel_FMN-bd"/>
</dbReference>
<proteinExistence type="predicted"/>
<gene>
    <name evidence="2" type="ORF">KAK11_18840</name>
</gene>
<name>A0ABS5E1U0_9BURK</name>
<protein>
    <submittedName>
        <fullName evidence="2">Pyridoxamine 5'-phosphate oxidase family protein</fullName>
    </submittedName>
</protein>
<reference evidence="2 3" key="1">
    <citation type="submission" date="2021-04" db="EMBL/GenBank/DDBJ databases">
        <title>The genome sequence of type strain Ideonella paludis KCTC 32238.</title>
        <authorList>
            <person name="Liu Y."/>
        </authorList>
    </citation>
    <scope>NUCLEOTIDE SEQUENCE [LARGE SCALE GENOMIC DNA]</scope>
    <source>
        <strain evidence="2 3">KCTC 32238</strain>
    </source>
</reference>
<sequence length="219" mass="23883">MNSPHISSVEALRRLYEPTRERSAKKELPELDRHCQQFIALSPLVVVSTHSALASSPGADASPRGGAPGFVKVWDAQTLLIPDAPGNNRLDTLENIASGQALGVAGQAEVGLLFLVPGVDETLRVHGLAVLSTAPAELKACEDERRVPKLVIRVTVQGAYLHCAKALMRSALWDTSRHIERSRLPSMGEMMRDQIAQYRGEAVVAETQAEMLARYRQTL</sequence>
<dbReference type="InterPro" id="IPR011576">
    <property type="entry name" value="Pyridox_Oxase_N"/>
</dbReference>
<evidence type="ECO:0000259" key="1">
    <source>
        <dbReference type="Pfam" id="PF01243"/>
    </source>
</evidence>
<keyword evidence="3" id="KW-1185">Reference proteome</keyword>
<evidence type="ECO:0000313" key="3">
    <source>
        <dbReference type="Proteomes" id="UP000672097"/>
    </source>
</evidence>
<dbReference type="RefSeq" id="WP_210810924.1">
    <property type="nucleotide sequence ID" value="NZ_JAGQDG010000008.1"/>
</dbReference>
<feature type="domain" description="Pyridoxamine 5'-phosphate oxidase N-terminal" evidence="1">
    <location>
        <begin position="32"/>
        <end position="163"/>
    </location>
</feature>
<dbReference type="Pfam" id="PF01243">
    <property type="entry name" value="PNPOx_N"/>
    <property type="match status" value="1"/>
</dbReference>
<evidence type="ECO:0000313" key="2">
    <source>
        <dbReference type="EMBL" id="MBQ0937389.1"/>
    </source>
</evidence>
<dbReference type="PANTHER" id="PTHR42815">
    <property type="entry name" value="FAD-BINDING, PUTATIVE (AFU_ORTHOLOGUE AFUA_6G07600)-RELATED"/>
    <property type="match status" value="1"/>
</dbReference>
<dbReference type="NCBIfam" id="TIGR04025">
    <property type="entry name" value="PPOX_FMN_DR2398"/>
    <property type="match status" value="1"/>
</dbReference>
<organism evidence="2 3">
    <name type="scientific">Ideonella paludis</name>
    <dbReference type="NCBI Taxonomy" id="1233411"/>
    <lineage>
        <taxon>Bacteria</taxon>
        <taxon>Pseudomonadati</taxon>
        <taxon>Pseudomonadota</taxon>
        <taxon>Betaproteobacteria</taxon>
        <taxon>Burkholderiales</taxon>
        <taxon>Sphaerotilaceae</taxon>
        <taxon>Ideonella</taxon>
    </lineage>
</organism>
<accession>A0ABS5E1U0</accession>